<dbReference type="Proteomes" id="UP001595704">
    <property type="component" value="Unassembled WGS sequence"/>
</dbReference>
<sequence length="106" mass="10576">MRNPTGAGAAEVADLPIAAVARPTPVPAPRMRSLAPRNGNGQGESSGQAWGATAAPAQPGRVRPPAIDAGRDPAPVADAGGGAAPNDTLENLLADLDDLTRYFGAI</sequence>
<evidence type="ECO:0000313" key="3">
    <source>
        <dbReference type="Proteomes" id="UP001595704"/>
    </source>
</evidence>
<evidence type="ECO:0000256" key="1">
    <source>
        <dbReference type="SAM" id="MobiDB-lite"/>
    </source>
</evidence>
<reference evidence="3" key="1">
    <citation type="journal article" date="2019" name="Int. J. Syst. Evol. Microbiol.">
        <title>The Global Catalogue of Microorganisms (GCM) 10K type strain sequencing project: providing services to taxonomists for standard genome sequencing and annotation.</title>
        <authorList>
            <consortium name="The Broad Institute Genomics Platform"/>
            <consortium name="The Broad Institute Genome Sequencing Center for Infectious Disease"/>
            <person name="Wu L."/>
            <person name="Ma J."/>
        </authorList>
    </citation>
    <scope>NUCLEOTIDE SEQUENCE [LARGE SCALE GENOMIC DNA]</scope>
    <source>
        <strain evidence="3">KCTC 42282</strain>
    </source>
</reference>
<name>A0ABV7UID0_9HYPH</name>
<feature type="region of interest" description="Disordered" evidence="1">
    <location>
        <begin position="22"/>
        <end position="86"/>
    </location>
</feature>
<keyword evidence="3" id="KW-1185">Reference proteome</keyword>
<gene>
    <name evidence="2" type="ORF">ACFONL_14015</name>
</gene>
<accession>A0ABV7UID0</accession>
<dbReference type="RefSeq" id="WP_194624597.1">
    <property type="nucleotide sequence ID" value="NZ_BNCG01000014.1"/>
</dbReference>
<protein>
    <submittedName>
        <fullName evidence="2">Uncharacterized protein</fullName>
    </submittedName>
</protein>
<proteinExistence type="predicted"/>
<organism evidence="2 3">
    <name type="scientific">Camelimonas fluminis</name>
    <dbReference type="NCBI Taxonomy" id="1576911"/>
    <lineage>
        <taxon>Bacteria</taxon>
        <taxon>Pseudomonadati</taxon>
        <taxon>Pseudomonadota</taxon>
        <taxon>Alphaproteobacteria</taxon>
        <taxon>Hyphomicrobiales</taxon>
        <taxon>Chelatococcaceae</taxon>
        <taxon>Camelimonas</taxon>
    </lineage>
</organism>
<comment type="caution">
    <text evidence="2">The sequence shown here is derived from an EMBL/GenBank/DDBJ whole genome shotgun (WGS) entry which is preliminary data.</text>
</comment>
<evidence type="ECO:0000313" key="2">
    <source>
        <dbReference type="EMBL" id="MFC3638470.1"/>
    </source>
</evidence>
<dbReference type="EMBL" id="JBHRYC010000073">
    <property type="protein sequence ID" value="MFC3638470.1"/>
    <property type="molecule type" value="Genomic_DNA"/>
</dbReference>